<accession>A0A4C1ZW93</accession>
<protein>
    <recommendedName>
        <fullName evidence="1">Ig-like domain-containing protein</fullName>
    </recommendedName>
</protein>
<dbReference type="InterPro" id="IPR007110">
    <property type="entry name" value="Ig-like_dom"/>
</dbReference>
<evidence type="ECO:0000259" key="1">
    <source>
        <dbReference type="PROSITE" id="PS50835"/>
    </source>
</evidence>
<proteinExistence type="predicted"/>
<gene>
    <name evidence="2" type="ORF">EVAR_100404_1</name>
</gene>
<dbReference type="STRING" id="151549.A0A4C1ZW93"/>
<name>A0A4C1ZW93_EUMVA</name>
<keyword evidence="3" id="KW-1185">Reference proteome</keyword>
<reference evidence="2 3" key="1">
    <citation type="journal article" date="2019" name="Commun. Biol.">
        <title>The bagworm genome reveals a unique fibroin gene that provides high tensile strength.</title>
        <authorList>
            <person name="Kono N."/>
            <person name="Nakamura H."/>
            <person name="Ohtoshi R."/>
            <person name="Tomita M."/>
            <person name="Numata K."/>
            <person name="Arakawa K."/>
        </authorList>
    </citation>
    <scope>NUCLEOTIDE SEQUENCE [LARGE SCALE GENOMIC DNA]</scope>
</reference>
<comment type="caution">
    <text evidence="2">The sequence shown here is derived from an EMBL/GenBank/DDBJ whole genome shotgun (WGS) entry which is preliminary data.</text>
</comment>
<dbReference type="Proteomes" id="UP000299102">
    <property type="component" value="Unassembled WGS sequence"/>
</dbReference>
<evidence type="ECO:0000313" key="3">
    <source>
        <dbReference type="Proteomes" id="UP000299102"/>
    </source>
</evidence>
<dbReference type="AlphaFoldDB" id="A0A4C1ZW93"/>
<organism evidence="2 3">
    <name type="scientific">Eumeta variegata</name>
    <name type="common">Bagworm moth</name>
    <name type="synonym">Eumeta japonica</name>
    <dbReference type="NCBI Taxonomy" id="151549"/>
    <lineage>
        <taxon>Eukaryota</taxon>
        <taxon>Metazoa</taxon>
        <taxon>Ecdysozoa</taxon>
        <taxon>Arthropoda</taxon>
        <taxon>Hexapoda</taxon>
        <taxon>Insecta</taxon>
        <taxon>Pterygota</taxon>
        <taxon>Neoptera</taxon>
        <taxon>Endopterygota</taxon>
        <taxon>Lepidoptera</taxon>
        <taxon>Glossata</taxon>
        <taxon>Ditrysia</taxon>
        <taxon>Tineoidea</taxon>
        <taxon>Psychidae</taxon>
        <taxon>Oiketicinae</taxon>
        <taxon>Eumeta</taxon>
    </lineage>
</organism>
<sequence length="116" mass="13092">MKKNSPGGVSISSLLMCCSTTTAFKTLRKYLMVGFLGFRAIAAKTEPKFRHVRPSALPKVEIVDERGRPIQDKFYKEGSIIELRCVVSEVPQPARQVNWRHGARLLNYDTKRGGVR</sequence>
<dbReference type="OrthoDB" id="6354602at2759"/>
<dbReference type="PROSITE" id="PS50835">
    <property type="entry name" value="IG_LIKE"/>
    <property type="match status" value="1"/>
</dbReference>
<evidence type="ECO:0000313" key="2">
    <source>
        <dbReference type="EMBL" id="GBP91103.1"/>
    </source>
</evidence>
<dbReference type="EMBL" id="BGZK01002142">
    <property type="protein sequence ID" value="GBP91103.1"/>
    <property type="molecule type" value="Genomic_DNA"/>
</dbReference>
<feature type="domain" description="Ig-like" evidence="1">
    <location>
        <begin position="58"/>
        <end position="116"/>
    </location>
</feature>